<dbReference type="SUPFAM" id="SSF48264">
    <property type="entry name" value="Cytochrome P450"/>
    <property type="match status" value="1"/>
</dbReference>
<feature type="transmembrane region" description="Helical" evidence="10">
    <location>
        <begin position="68"/>
        <end position="89"/>
    </location>
</feature>
<evidence type="ECO:0000256" key="1">
    <source>
        <dbReference type="ARBA" id="ARBA00001971"/>
    </source>
</evidence>
<accession>A0A9Q9U9J2</accession>
<dbReference type="CDD" id="cd11061">
    <property type="entry name" value="CYP67-like"/>
    <property type="match status" value="1"/>
</dbReference>
<feature type="binding site" description="axial binding residue" evidence="8">
    <location>
        <position position="467"/>
    </location>
    <ligand>
        <name>heme</name>
        <dbReference type="ChEBI" id="CHEBI:30413"/>
    </ligand>
    <ligandPart>
        <name>Fe</name>
        <dbReference type="ChEBI" id="CHEBI:18248"/>
    </ligandPart>
</feature>
<protein>
    <recommendedName>
        <fullName evidence="11">F-box domain-containing protein</fullName>
    </recommendedName>
</protein>
<dbReference type="PRINTS" id="PR00385">
    <property type="entry name" value="P450"/>
</dbReference>
<reference evidence="12" key="1">
    <citation type="submission" date="2019-05" db="EMBL/GenBank/DDBJ databases">
        <authorList>
            <person name="Piombo E."/>
        </authorList>
    </citation>
    <scope>NUCLEOTIDE SEQUENCE</scope>
    <source>
        <strain evidence="12">C2S</strain>
    </source>
</reference>
<evidence type="ECO:0000256" key="9">
    <source>
        <dbReference type="SAM" id="MobiDB-lite"/>
    </source>
</evidence>
<keyword evidence="3 8" id="KW-0349">Heme</keyword>
<dbReference type="InterPro" id="IPR002401">
    <property type="entry name" value="Cyt_P450_E_grp-I"/>
</dbReference>
<dbReference type="GO" id="GO:0020037">
    <property type="term" value="F:heme binding"/>
    <property type="evidence" value="ECO:0007669"/>
    <property type="project" value="InterPro"/>
</dbReference>
<evidence type="ECO:0000256" key="6">
    <source>
        <dbReference type="ARBA" id="ARBA00023004"/>
    </source>
</evidence>
<keyword evidence="7" id="KW-0503">Monooxygenase</keyword>
<dbReference type="InterPro" id="IPR050121">
    <property type="entry name" value="Cytochrome_P450_monoxygenase"/>
</dbReference>
<dbReference type="AlphaFoldDB" id="A0A9Q9U9J2"/>
<dbReference type="PRINTS" id="PR00463">
    <property type="entry name" value="EP450I"/>
</dbReference>
<dbReference type="GO" id="GO:0016705">
    <property type="term" value="F:oxidoreductase activity, acting on paired donors, with incorporation or reduction of molecular oxygen"/>
    <property type="evidence" value="ECO:0007669"/>
    <property type="project" value="InterPro"/>
</dbReference>
<dbReference type="InterPro" id="IPR001128">
    <property type="entry name" value="Cyt_P450"/>
</dbReference>
<dbReference type="InterPro" id="IPR001810">
    <property type="entry name" value="F-box_dom"/>
</dbReference>
<dbReference type="GO" id="GO:0004497">
    <property type="term" value="F:monooxygenase activity"/>
    <property type="evidence" value="ECO:0007669"/>
    <property type="project" value="UniProtKB-KW"/>
</dbReference>
<dbReference type="SUPFAM" id="SSF81383">
    <property type="entry name" value="F-box domain"/>
    <property type="match status" value="1"/>
</dbReference>
<keyword evidence="10" id="KW-0472">Membrane</keyword>
<dbReference type="PANTHER" id="PTHR24305">
    <property type="entry name" value="CYTOCHROME P450"/>
    <property type="match status" value="1"/>
</dbReference>
<organism evidence="12 13">
    <name type="scientific">Fusarium fujikuroi</name>
    <name type="common">Bakanae and foot rot disease fungus</name>
    <name type="synonym">Gibberella fujikuroi</name>
    <dbReference type="NCBI Taxonomy" id="5127"/>
    <lineage>
        <taxon>Eukaryota</taxon>
        <taxon>Fungi</taxon>
        <taxon>Dikarya</taxon>
        <taxon>Ascomycota</taxon>
        <taxon>Pezizomycotina</taxon>
        <taxon>Sordariomycetes</taxon>
        <taxon>Hypocreomycetidae</taxon>
        <taxon>Hypocreales</taxon>
        <taxon>Nectriaceae</taxon>
        <taxon>Fusarium</taxon>
        <taxon>Fusarium fujikuroi species complex</taxon>
    </lineage>
</organism>
<dbReference type="Proteomes" id="UP000760494">
    <property type="component" value="Unassembled WGS sequence"/>
</dbReference>
<evidence type="ECO:0000256" key="5">
    <source>
        <dbReference type="ARBA" id="ARBA00023002"/>
    </source>
</evidence>
<evidence type="ECO:0000256" key="4">
    <source>
        <dbReference type="ARBA" id="ARBA00022723"/>
    </source>
</evidence>
<dbReference type="EMBL" id="CABFJX010000223">
    <property type="protein sequence ID" value="VTT68264.1"/>
    <property type="molecule type" value="Genomic_DNA"/>
</dbReference>
<comment type="caution">
    <text evidence="12">The sequence shown here is derived from an EMBL/GenBank/DDBJ whole genome shotgun (WGS) entry which is preliminary data.</text>
</comment>
<feature type="transmembrane region" description="Helical" evidence="10">
    <location>
        <begin position="6"/>
        <end position="23"/>
    </location>
</feature>
<evidence type="ECO:0000313" key="13">
    <source>
        <dbReference type="Proteomes" id="UP000760494"/>
    </source>
</evidence>
<evidence type="ECO:0000259" key="11">
    <source>
        <dbReference type="PROSITE" id="PS50181"/>
    </source>
</evidence>
<dbReference type="GO" id="GO:0005506">
    <property type="term" value="F:iron ion binding"/>
    <property type="evidence" value="ECO:0007669"/>
    <property type="project" value="InterPro"/>
</dbReference>
<feature type="transmembrane region" description="Helical" evidence="10">
    <location>
        <begin position="238"/>
        <end position="259"/>
    </location>
</feature>
<gene>
    <name evidence="12" type="ORF">C2S_1200</name>
</gene>
<name>A0A9Q9U9J2_FUSFU</name>
<evidence type="ECO:0000313" key="12">
    <source>
        <dbReference type="EMBL" id="VTT68264.1"/>
    </source>
</evidence>
<comment type="similarity">
    <text evidence="2">Belongs to the cytochrome P450 family.</text>
</comment>
<dbReference type="Pfam" id="PF00067">
    <property type="entry name" value="p450"/>
    <property type="match status" value="1"/>
</dbReference>
<feature type="domain" description="F-box" evidence="11">
    <location>
        <begin position="942"/>
        <end position="991"/>
    </location>
</feature>
<keyword evidence="5" id="KW-0560">Oxidoreductase</keyword>
<evidence type="ECO:0000256" key="3">
    <source>
        <dbReference type="ARBA" id="ARBA00022617"/>
    </source>
</evidence>
<evidence type="ECO:0000256" key="8">
    <source>
        <dbReference type="PIRSR" id="PIRSR602401-1"/>
    </source>
</evidence>
<feature type="region of interest" description="Disordered" evidence="9">
    <location>
        <begin position="586"/>
        <end position="666"/>
    </location>
</feature>
<sequence length="1184" mass="135807">MYPTSLAIGTGLLSGTLAHVLIFRKGEWDLYTIKILQGILIVFGLLALSFKRLGTTEAGSPYSFLESIIASIYMVSFMLTGTFSSIFLYRISFFHRLYKIPGPFMARVSNLCLTKRPSALSILDAKVFHAIHSNNSPCSKGPWYNIEQPAISLHMSRDKNDHSRRRRAWDRAFSSKALRDYEPRVVKYTSQLLDRMEATQDMPVDIAKWFKFYSFDTMGDLAFGQSFNMLTGGVKHPFMALVESHMVMAGTFSQLIWLFPLLRALPFLGREDAIFQKWLENQVRHQEQNKPDLPNIFSWLLEDYKTQLYPKEQDWLNLQADMQLIAVAGSDTTSVTLTCLFYLLATNRDVCMQLQEEIDNLFSSSSHLNHSSFAKLTYLQACIDETLRLFPPVPSGLQRMTPPEGLRVGDIFIPGDTIVTVPSYTLYRDERYFTAPDDFVPERWTTRPEMVKNDSVFAPFSVGRYACVGKQLGLMEVGYAACMILHRFDICLSGEGTTSKSAFLKGLRDHFTLDAPRLNVSQHLRTLFLISSLHSISNYTMYSFSCQICGVDMATARIRTPDEPPSAAWNLEGADYVGFRKWPHQDEFEDRDSPQCATEDRGPTRPPEINAWPDQDDEDDPNWTPDAQISSDEEPLEYDSGWETESDGIEPDVSYMSGEEDSDYSNAAPDQYPLADLYETTFPDRLPHGTWHNGLAYYTGDRQQSQKWSLLSPDDSNVPPEHITSPSCQSLQGINGHVLSVAQMKNCRNIRYLVPKSSSWKADSSDQLLEASRDNLFYVSGESNGSNMIESRNFRGTHSFYPPRHGLKEISTSWVYVSEGCMVCQELEELLVPLPVHSYCLDIYAKTSMRRLGYVDLNGLWHWREMRNMPASYGLEDRIPERIRKQTHLAELQRARTQWDFPWLHIPGDEWLVANPVEIPGISRVFESCMEDLEIKRHNQHTTGFLALPAEVIQHTLSYLDITDVDNVAKTCRAIFTLVQPIFRESVLKDMPWLWEVLENNEYPASRDCLPTWDPLCPLGIPPPVLPIGLEPEEEEEDRWALILSEEPEMEQARNVTKAANRQRRGEIIAPYHEKLKTLLKDWHSFRRHVEAWIRGKGERRDMNWRRVWLLFSPTTSPLPGIRNRARIWEDCQSIMDFVALAREGGDMVERHKELKAKISELIDESSYRLPDTDPDVPSWLQAY</sequence>
<proteinExistence type="inferred from homology"/>
<keyword evidence="10" id="KW-0812">Transmembrane</keyword>
<evidence type="ECO:0000256" key="10">
    <source>
        <dbReference type="SAM" id="Phobius"/>
    </source>
</evidence>
<keyword evidence="10" id="KW-1133">Transmembrane helix</keyword>
<dbReference type="InterPro" id="IPR036047">
    <property type="entry name" value="F-box-like_dom_sf"/>
</dbReference>
<comment type="cofactor">
    <cofactor evidence="1 8">
        <name>heme</name>
        <dbReference type="ChEBI" id="CHEBI:30413"/>
    </cofactor>
</comment>
<evidence type="ECO:0000256" key="7">
    <source>
        <dbReference type="ARBA" id="ARBA00023033"/>
    </source>
</evidence>
<dbReference type="InterPro" id="IPR036396">
    <property type="entry name" value="Cyt_P450_sf"/>
</dbReference>
<keyword evidence="4 8" id="KW-0479">Metal-binding</keyword>
<keyword evidence="6 8" id="KW-0408">Iron</keyword>
<feature type="compositionally biased region" description="Acidic residues" evidence="9">
    <location>
        <begin position="631"/>
        <end position="650"/>
    </location>
</feature>
<dbReference type="PROSITE" id="PS50181">
    <property type="entry name" value="FBOX"/>
    <property type="match status" value="1"/>
</dbReference>
<evidence type="ECO:0000256" key="2">
    <source>
        <dbReference type="ARBA" id="ARBA00010617"/>
    </source>
</evidence>
<feature type="transmembrane region" description="Helical" evidence="10">
    <location>
        <begin position="30"/>
        <end position="48"/>
    </location>
</feature>
<dbReference type="PANTHER" id="PTHR24305:SF187">
    <property type="entry name" value="P450, PUTATIVE (EUROFUNG)-RELATED"/>
    <property type="match status" value="1"/>
</dbReference>
<dbReference type="Gene3D" id="1.10.630.10">
    <property type="entry name" value="Cytochrome P450"/>
    <property type="match status" value="1"/>
</dbReference>